<evidence type="ECO:0000313" key="2">
    <source>
        <dbReference type="Proteomes" id="UP000499080"/>
    </source>
</evidence>
<evidence type="ECO:0000313" key="1">
    <source>
        <dbReference type="EMBL" id="GBN12894.1"/>
    </source>
</evidence>
<protein>
    <submittedName>
        <fullName evidence="1">Uncharacterized protein</fullName>
    </submittedName>
</protein>
<accession>A0A4Y2LED6</accession>
<name>A0A4Y2LED6_ARAVE</name>
<proteinExistence type="predicted"/>
<dbReference type="AlphaFoldDB" id="A0A4Y2LED6"/>
<reference evidence="1 2" key="1">
    <citation type="journal article" date="2019" name="Sci. Rep.">
        <title>Orb-weaving spider Araneus ventricosus genome elucidates the spidroin gene catalogue.</title>
        <authorList>
            <person name="Kono N."/>
            <person name="Nakamura H."/>
            <person name="Ohtoshi R."/>
            <person name="Moran D.A.P."/>
            <person name="Shinohara A."/>
            <person name="Yoshida Y."/>
            <person name="Fujiwara M."/>
            <person name="Mori M."/>
            <person name="Tomita M."/>
            <person name="Arakawa K."/>
        </authorList>
    </citation>
    <scope>NUCLEOTIDE SEQUENCE [LARGE SCALE GENOMIC DNA]</scope>
</reference>
<gene>
    <name evidence="1" type="ORF">AVEN_213640_1</name>
</gene>
<keyword evidence="2" id="KW-1185">Reference proteome</keyword>
<dbReference type="EMBL" id="BGPR01118443">
    <property type="protein sequence ID" value="GBN12894.1"/>
    <property type="molecule type" value="Genomic_DNA"/>
</dbReference>
<organism evidence="1 2">
    <name type="scientific">Araneus ventricosus</name>
    <name type="common">Orbweaver spider</name>
    <name type="synonym">Epeira ventricosa</name>
    <dbReference type="NCBI Taxonomy" id="182803"/>
    <lineage>
        <taxon>Eukaryota</taxon>
        <taxon>Metazoa</taxon>
        <taxon>Ecdysozoa</taxon>
        <taxon>Arthropoda</taxon>
        <taxon>Chelicerata</taxon>
        <taxon>Arachnida</taxon>
        <taxon>Araneae</taxon>
        <taxon>Araneomorphae</taxon>
        <taxon>Entelegynae</taxon>
        <taxon>Araneoidea</taxon>
        <taxon>Araneidae</taxon>
        <taxon>Araneus</taxon>
    </lineage>
</organism>
<dbReference type="Proteomes" id="UP000499080">
    <property type="component" value="Unassembled WGS sequence"/>
</dbReference>
<comment type="caution">
    <text evidence="1">The sequence shown here is derived from an EMBL/GenBank/DDBJ whole genome shotgun (WGS) entry which is preliminary data.</text>
</comment>
<sequence>MEELAHSVILIFRQKMQRCIVDGVDGCPASSCKNGLLSNPISAPGAYHLRVSSIFALDVEALHFYDLLLSPQASFWHILEPLVKRIRLVVLYRCSG</sequence>